<reference evidence="6" key="1">
    <citation type="submission" date="2023-08" db="EMBL/GenBank/DDBJ databases">
        <authorList>
            <person name="Audoor S."/>
            <person name="Bilcke G."/>
        </authorList>
    </citation>
    <scope>NUCLEOTIDE SEQUENCE</scope>
</reference>
<dbReference type="CDD" id="cd02440">
    <property type="entry name" value="AdoMet_MTases"/>
    <property type="match status" value="1"/>
</dbReference>
<dbReference type="GO" id="GO:0008168">
    <property type="term" value="F:methyltransferase activity"/>
    <property type="evidence" value="ECO:0007669"/>
    <property type="project" value="UniProtKB-KW"/>
</dbReference>
<evidence type="ECO:0000313" key="7">
    <source>
        <dbReference type="Proteomes" id="UP001295423"/>
    </source>
</evidence>
<keyword evidence="2" id="KW-0489">Methyltransferase</keyword>
<name>A0AAD2FL35_9STRA</name>
<evidence type="ECO:0000256" key="3">
    <source>
        <dbReference type="ARBA" id="ARBA00022679"/>
    </source>
</evidence>
<dbReference type="GO" id="GO:0032259">
    <property type="term" value="P:methylation"/>
    <property type="evidence" value="ECO:0007669"/>
    <property type="project" value="UniProtKB-KW"/>
</dbReference>
<evidence type="ECO:0000256" key="4">
    <source>
        <dbReference type="SAM" id="MobiDB-lite"/>
    </source>
</evidence>
<organism evidence="6 7">
    <name type="scientific">Cylindrotheca closterium</name>
    <dbReference type="NCBI Taxonomy" id="2856"/>
    <lineage>
        <taxon>Eukaryota</taxon>
        <taxon>Sar</taxon>
        <taxon>Stramenopiles</taxon>
        <taxon>Ochrophyta</taxon>
        <taxon>Bacillariophyta</taxon>
        <taxon>Bacillariophyceae</taxon>
        <taxon>Bacillariophycidae</taxon>
        <taxon>Bacillariales</taxon>
        <taxon>Bacillariaceae</taxon>
        <taxon>Cylindrotheca</taxon>
    </lineage>
</organism>
<dbReference type="InterPro" id="IPR025714">
    <property type="entry name" value="Methyltranfer_dom"/>
</dbReference>
<dbReference type="Pfam" id="PF13847">
    <property type="entry name" value="Methyltransf_31"/>
    <property type="match status" value="1"/>
</dbReference>
<accession>A0AAD2FL35</accession>
<dbReference type="AlphaFoldDB" id="A0AAD2FL35"/>
<protein>
    <recommendedName>
        <fullName evidence="5">Methyltransferase domain-containing protein</fullName>
    </recommendedName>
</protein>
<comment type="caution">
    <text evidence="6">The sequence shown here is derived from an EMBL/GenBank/DDBJ whole genome shotgun (WGS) entry which is preliminary data.</text>
</comment>
<feature type="region of interest" description="Disordered" evidence="4">
    <location>
        <begin position="223"/>
        <end position="251"/>
    </location>
</feature>
<gene>
    <name evidence="6" type="ORF">CYCCA115_LOCUS10235</name>
</gene>
<dbReference type="PANTHER" id="PTHR12176:SF79">
    <property type="entry name" value="METHYLTRANSFERASE TYPE 11 DOMAIN-CONTAINING PROTEIN"/>
    <property type="match status" value="1"/>
</dbReference>
<dbReference type="InterPro" id="IPR029063">
    <property type="entry name" value="SAM-dependent_MTases_sf"/>
</dbReference>
<keyword evidence="3" id="KW-0808">Transferase</keyword>
<dbReference type="PANTHER" id="PTHR12176">
    <property type="entry name" value="SAM-DEPENDENT METHYLTRANSFERASE SUPERFAMILY PROTEIN"/>
    <property type="match status" value="1"/>
</dbReference>
<evidence type="ECO:0000256" key="2">
    <source>
        <dbReference type="ARBA" id="ARBA00022603"/>
    </source>
</evidence>
<dbReference type="InterPro" id="IPR051419">
    <property type="entry name" value="Lys/N-term_MeTrsfase_sf"/>
</dbReference>
<proteinExistence type="inferred from homology"/>
<dbReference type="Proteomes" id="UP001295423">
    <property type="component" value="Unassembled WGS sequence"/>
</dbReference>
<evidence type="ECO:0000259" key="5">
    <source>
        <dbReference type="Pfam" id="PF13847"/>
    </source>
</evidence>
<sequence length="251" mass="28327">MYGKPEYWNERYRVSGSYDWLQTYSSLRNLLSLESLMGTSKLKPLSPFPSHEKCRVLILGCGNSSFAFDMLKDGWKGHITNVDFSSTVIQQMKQKYVGYSDFLDFRCVDITKGLPFADKTFDLIICKATFDCVLTSAASISSIKKVVEESSRVLKNGHGILFLVSHGNPDSRVVFLERDSDLSYYWGEVNIHTVARRSASSTKNDYVYVCRKRLDDIPPLKSPHQAFSCKTNGSDTHKPDTSLKSSNTRVG</sequence>
<dbReference type="Gene3D" id="3.40.50.150">
    <property type="entry name" value="Vaccinia Virus protein VP39"/>
    <property type="match status" value="1"/>
</dbReference>
<feature type="compositionally biased region" description="Polar residues" evidence="4">
    <location>
        <begin position="242"/>
        <end position="251"/>
    </location>
</feature>
<evidence type="ECO:0000256" key="1">
    <source>
        <dbReference type="ARBA" id="ARBA00008361"/>
    </source>
</evidence>
<dbReference type="SUPFAM" id="SSF53335">
    <property type="entry name" value="S-adenosyl-L-methionine-dependent methyltransferases"/>
    <property type="match status" value="1"/>
</dbReference>
<feature type="domain" description="Methyltransferase" evidence="5">
    <location>
        <begin position="51"/>
        <end position="154"/>
    </location>
</feature>
<comment type="similarity">
    <text evidence="1">Belongs to the methyltransferase superfamily.</text>
</comment>
<dbReference type="EMBL" id="CAKOGP040001580">
    <property type="protein sequence ID" value="CAJ1946094.1"/>
    <property type="molecule type" value="Genomic_DNA"/>
</dbReference>
<evidence type="ECO:0000313" key="6">
    <source>
        <dbReference type="EMBL" id="CAJ1946094.1"/>
    </source>
</evidence>
<keyword evidence="7" id="KW-1185">Reference proteome</keyword>